<dbReference type="UniPathway" id="UPA00906">
    <property type="reaction ID" value="UER00895"/>
</dbReference>
<keyword evidence="8 12" id="KW-0648">Protein biosynthesis</keyword>
<evidence type="ECO:0000256" key="5">
    <source>
        <dbReference type="ARBA" id="ARBA00022598"/>
    </source>
</evidence>
<dbReference type="HAMAP" id="MF_00176">
    <property type="entry name" value="Ser_tRNA_synth_type1"/>
    <property type="match status" value="1"/>
</dbReference>
<dbReference type="SUPFAM" id="SSF55681">
    <property type="entry name" value="Class II aaRS and biotin synthetases"/>
    <property type="match status" value="1"/>
</dbReference>
<dbReference type="Pfam" id="PF00587">
    <property type="entry name" value="tRNA-synt_2b"/>
    <property type="match status" value="1"/>
</dbReference>
<feature type="binding site" evidence="13">
    <location>
        <position position="273"/>
    </location>
    <ligand>
        <name>L-serine</name>
        <dbReference type="ChEBI" id="CHEBI:33384"/>
    </ligand>
</feature>
<dbReference type="Pfam" id="PF02403">
    <property type="entry name" value="Seryl_tRNA_N"/>
    <property type="match status" value="1"/>
</dbReference>
<dbReference type="SUPFAM" id="SSF46589">
    <property type="entry name" value="tRNA-binding arm"/>
    <property type="match status" value="1"/>
</dbReference>
<dbReference type="InterPro" id="IPR002317">
    <property type="entry name" value="Ser-tRNA-ligase_type_1"/>
</dbReference>
<evidence type="ECO:0000256" key="15">
    <source>
        <dbReference type="SAM" id="MobiDB-lite"/>
    </source>
</evidence>
<keyword evidence="9 12" id="KW-0030">Aminoacyl-tRNA synthetase</keyword>
<dbReference type="OrthoDB" id="35932at2157"/>
<feature type="compositionally biased region" description="Basic and acidic residues" evidence="15">
    <location>
        <begin position="45"/>
        <end position="89"/>
    </location>
</feature>
<evidence type="ECO:0000313" key="17">
    <source>
        <dbReference type="EMBL" id="SFP38549.1"/>
    </source>
</evidence>
<feature type="binding site" evidence="12 14">
    <location>
        <begin position="273"/>
        <end position="275"/>
    </location>
    <ligand>
        <name>ATP</name>
        <dbReference type="ChEBI" id="CHEBI:30616"/>
    </ligand>
</feature>
<evidence type="ECO:0000256" key="8">
    <source>
        <dbReference type="ARBA" id="ARBA00022917"/>
    </source>
</evidence>
<evidence type="ECO:0000256" key="9">
    <source>
        <dbReference type="ARBA" id="ARBA00023146"/>
    </source>
</evidence>
<dbReference type="PRINTS" id="PR00981">
    <property type="entry name" value="TRNASYNTHSER"/>
</dbReference>
<evidence type="ECO:0000256" key="12">
    <source>
        <dbReference type="HAMAP-Rule" id="MF_00176"/>
    </source>
</evidence>
<comment type="function">
    <text evidence="12">Catalyzes the attachment of serine to tRNA(Ser). Is also able to aminoacylate tRNA(Sec) with serine, to form the misacylated tRNA L-seryl-tRNA(Sec), which will be further converted into selenocysteinyl-tRNA(Sec).</text>
</comment>
<evidence type="ECO:0000256" key="7">
    <source>
        <dbReference type="ARBA" id="ARBA00022840"/>
    </source>
</evidence>
<keyword evidence="4 12" id="KW-0963">Cytoplasm</keyword>
<proteinExistence type="inferred from homology"/>
<comment type="catalytic activity">
    <reaction evidence="11 12">
        <text>tRNA(Ser) + L-serine + ATP = L-seryl-tRNA(Ser) + AMP + diphosphate + H(+)</text>
        <dbReference type="Rhea" id="RHEA:12292"/>
        <dbReference type="Rhea" id="RHEA-COMP:9669"/>
        <dbReference type="Rhea" id="RHEA-COMP:9703"/>
        <dbReference type="ChEBI" id="CHEBI:15378"/>
        <dbReference type="ChEBI" id="CHEBI:30616"/>
        <dbReference type="ChEBI" id="CHEBI:33019"/>
        <dbReference type="ChEBI" id="CHEBI:33384"/>
        <dbReference type="ChEBI" id="CHEBI:78442"/>
        <dbReference type="ChEBI" id="CHEBI:78533"/>
        <dbReference type="ChEBI" id="CHEBI:456215"/>
        <dbReference type="EC" id="6.1.1.11"/>
    </reaction>
</comment>
<keyword evidence="6 12" id="KW-0547">Nucleotide-binding</keyword>
<dbReference type="InterPro" id="IPR006195">
    <property type="entry name" value="aa-tRNA-synth_II"/>
</dbReference>
<dbReference type="EMBL" id="FOXI01000003">
    <property type="protein sequence ID" value="SFP38549.1"/>
    <property type="molecule type" value="Genomic_DNA"/>
</dbReference>
<name>A0A1I5PXF6_9EURY</name>
<evidence type="ECO:0000256" key="1">
    <source>
        <dbReference type="ARBA" id="ARBA00004496"/>
    </source>
</evidence>
<keyword evidence="18" id="KW-1185">Reference proteome</keyword>
<dbReference type="GO" id="GO:0005737">
    <property type="term" value="C:cytoplasm"/>
    <property type="evidence" value="ECO:0007669"/>
    <property type="project" value="UniProtKB-SubCell"/>
</dbReference>
<feature type="binding site" evidence="12">
    <location>
        <position position="289"/>
    </location>
    <ligand>
        <name>ATP</name>
        <dbReference type="ChEBI" id="CHEBI:30616"/>
    </ligand>
</feature>
<comment type="catalytic activity">
    <reaction evidence="10 12">
        <text>tRNA(Sec) + L-serine + ATP = L-seryl-tRNA(Sec) + AMP + diphosphate + H(+)</text>
        <dbReference type="Rhea" id="RHEA:42580"/>
        <dbReference type="Rhea" id="RHEA-COMP:9742"/>
        <dbReference type="Rhea" id="RHEA-COMP:10128"/>
        <dbReference type="ChEBI" id="CHEBI:15378"/>
        <dbReference type="ChEBI" id="CHEBI:30616"/>
        <dbReference type="ChEBI" id="CHEBI:33019"/>
        <dbReference type="ChEBI" id="CHEBI:33384"/>
        <dbReference type="ChEBI" id="CHEBI:78442"/>
        <dbReference type="ChEBI" id="CHEBI:78533"/>
        <dbReference type="ChEBI" id="CHEBI:456215"/>
        <dbReference type="EC" id="6.1.1.11"/>
    </reaction>
</comment>
<comment type="similarity">
    <text evidence="3 12">Belongs to the class-II aminoacyl-tRNA synthetase family. Type-1 seryl-tRNA synthetase subfamily.</text>
</comment>
<dbReference type="Proteomes" id="UP000183769">
    <property type="component" value="Unassembled WGS sequence"/>
</dbReference>
<dbReference type="AlphaFoldDB" id="A0A1I5PXF6"/>
<reference evidence="18" key="1">
    <citation type="submission" date="2016-10" db="EMBL/GenBank/DDBJ databases">
        <authorList>
            <person name="Varghese N."/>
            <person name="Submissions S."/>
        </authorList>
    </citation>
    <scope>NUCLEOTIDE SEQUENCE [LARGE SCALE GENOMIC DNA]</scope>
    <source>
        <strain evidence="18">CGMCC 1.10329</strain>
    </source>
</reference>
<dbReference type="InterPro" id="IPR015866">
    <property type="entry name" value="Ser-tRNA-synth_1_N"/>
</dbReference>
<evidence type="ECO:0000256" key="14">
    <source>
        <dbReference type="PIRSR" id="PIRSR001529-2"/>
    </source>
</evidence>
<dbReference type="GO" id="GO:0006434">
    <property type="term" value="P:seryl-tRNA aminoacylation"/>
    <property type="evidence" value="ECO:0007669"/>
    <property type="project" value="UniProtKB-UniRule"/>
</dbReference>
<feature type="binding site" evidence="12 13">
    <location>
        <position position="296"/>
    </location>
    <ligand>
        <name>L-serine</name>
        <dbReference type="ChEBI" id="CHEBI:33384"/>
    </ligand>
</feature>
<feature type="compositionally biased region" description="Basic and acidic residues" evidence="15">
    <location>
        <begin position="113"/>
        <end position="128"/>
    </location>
</feature>
<evidence type="ECO:0000256" key="10">
    <source>
        <dbReference type="ARBA" id="ARBA00047929"/>
    </source>
</evidence>
<dbReference type="InterPro" id="IPR045864">
    <property type="entry name" value="aa-tRNA-synth_II/BPL/LPL"/>
</dbReference>
<dbReference type="InterPro" id="IPR002314">
    <property type="entry name" value="aa-tRNA-synt_IIb"/>
</dbReference>
<dbReference type="GO" id="GO:0004828">
    <property type="term" value="F:serine-tRNA ligase activity"/>
    <property type="evidence" value="ECO:0007669"/>
    <property type="project" value="UniProtKB-UniRule"/>
</dbReference>
<keyword evidence="5 12" id="KW-0436">Ligase</keyword>
<dbReference type="PIRSF" id="PIRSF001529">
    <property type="entry name" value="Ser-tRNA-synth_IIa"/>
    <property type="match status" value="1"/>
</dbReference>
<evidence type="ECO:0000256" key="13">
    <source>
        <dbReference type="PIRSR" id="PIRSR001529-1"/>
    </source>
</evidence>
<feature type="binding site" evidence="13">
    <location>
        <position position="403"/>
    </location>
    <ligand>
        <name>L-serine</name>
        <dbReference type="ChEBI" id="CHEBI:33384"/>
    </ligand>
</feature>
<feature type="binding site" evidence="12">
    <location>
        <begin position="242"/>
        <end position="244"/>
    </location>
    <ligand>
        <name>L-serine</name>
        <dbReference type="ChEBI" id="CHEBI:33384"/>
    </ligand>
</feature>
<feature type="binding site" evidence="14">
    <location>
        <begin position="289"/>
        <end position="292"/>
    </location>
    <ligand>
        <name>ATP</name>
        <dbReference type="ChEBI" id="CHEBI:30616"/>
    </ligand>
</feature>
<evidence type="ECO:0000256" key="4">
    <source>
        <dbReference type="ARBA" id="ARBA00022490"/>
    </source>
</evidence>
<comment type="pathway">
    <text evidence="2 12">Aminoacyl-tRNA biosynthesis; selenocysteinyl-tRNA(Sec) biosynthesis; L-seryl-tRNA(Sec) from L-serine and tRNA(Sec): step 1/1.</text>
</comment>
<feature type="binding site" evidence="12">
    <location>
        <position position="405"/>
    </location>
    <ligand>
        <name>L-serine</name>
        <dbReference type="ChEBI" id="CHEBI:33384"/>
    </ligand>
</feature>
<dbReference type="RefSeq" id="WP_074876448.1">
    <property type="nucleotide sequence ID" value="NZ_FOXI01000003.1"/>
</dbReference>
<comment type="subunit">
    <text evidence="12">Homodimer. The tRNA molecule binds across the dimer.</text>
</comment>
<dbReference type="InterPro" id="IPR033729">
    <property type="entry name" value="SerRS_core"/>
</dbReference>
<dbReference type="EC" id="6.1.1.11" evidence="12"/>
<dbReference type="Gene3D" id="3.30.930.10">
    <property type="entry name" value="Bira Bifunctional Protein, Domain 2"/>
    <property type="match status" value="1"/>
</dbReference>
<feature type="region of interest" description="Disordered" evidence="15">
    <location>
        <begin position="45"/>
        <end position="92"/>
    </location>
</feature>
<evidence type="ECO:0000313" key="18">
    <source>
        <dbReference type="Proteomes" id="UP000183769"/>
    </source>
</evidence>
<feature type="binding site" evidence="13">
    <location>
        <position position="242"/>
    </location>
    <ligand>
        <name>L-serine</name>
        <dbReference type="ChEBI" id="CHEBI:33384"/>
    </ligand>
</feature>
<evidence type="ECO:0000256" key="6">
    <source>
        <dbReference type="ARBA" id="ARBA00022741"/>
    </source>
</evidence>
<accession>A0A1I5PXF6</accession>
<protein>
    <recommendedName>
        <fullName evidence="12">Serine--tRNA ligase</fullName>
        <ecNumber evidence="12">6.1.1.11</ecNumber>
    </recommendedName>
    <alternativeName>
        <fullName evidence="12">Seryl-tRNA synthetase</fullName>
        <shortName evidence="12">SerRS</shortName>
    </alternativeName>
    <alternativeName>
        <fullName evidence="12">Seryl-tRNA(Ser/Sec) synthetase</fullName>
    </alternativeName>
</protein>
<dbReference type="CDD" id="cd00770">
    <property type="entry name" value="SerRS_core"/>
    <property type="match status" value="1"/>
</dbReference>
<comment type="domain">
    <text evidence="12">Consists of two distinct domains, a catalytic core and a N-terminal extension that is involved in tRNA binding.</text>
</comment>
<sequence>MISRQTLREEPERVRDALDAKGVDDVDLDEVLEIYDEWRDLKAEGDDLRHERNEVSRKIGELKRDGKEEAAEEAIERSSELKERLQEVEERADELEADLDERMMRLPMLPDDDVPRGADESENVERRREGFDDLRDLPDEVTPHYDLGEELDILDFERGAKVSGGGYYFAKGEGARLEHALIQFFLETHREQGYTDVFPPIPVNSRSMEGTGQFPKFTEDAYRVEGSHDEPYDDDDLWLLPTAEVPVTNLHRDEILLDDDLPLKYQAYSPNFRQEAGEHGTETRGIVRVHQFNKVELVNFVRPEESEERFEGLVSEAESVLQALGLPYRILEMCTGDLGFTQAKKYDIEVWAPGDDMAEGPEQGGRWLEVSSVSNFREFQARRAGIQYRPEQHESAEYLHTLNGSGVAVPRVVVAILEYYQNEDGTVDVPEVLQPYMGGQEVIEGREPVGESAVGDE</sequence>
<dbReference type="PANTHER" id="PTHR43697">
    <property type="entry name" value="SERYL-TRNA SYNTHETASE"/>
    <property type="match status" value="1"/>
</dbReference>
<feature type="binding site" evidence="12 14">
    <location>
        <begin position="369"/>
        <end position="372"/>
    </location>
    <ligand>
        <name>ATP</name>
        <dbReference type="ChEBI" id="CHEBI:30616"/>
    </ligand>
</feature>
<evidence type="ECO:0000259" key="16">
    <source>
        <dbReference type="PROSITE" id="PS50862"/>
    </source>
</evidence>
<dbReference type="PANTHER" id="PTHR43697:SF1">
    <property type="entry name" value="SERINE--TRNA LIGASE"/>
    <property type="match status" value="1"/>
</dbReference>
<evidence type="ECO:0000256" key="11">
    <source>
        <dbReference type="ARBA" id="ARBA00048823"/>
    </source>
</evidence>
<feature type="domain" description="Aminoacyl-transfer RNA synthetases class-II family profile" evidence="16">
    <location>
        <begin position="139"/>
        <end position="430"/>
    </location>
</feature>
<dbReference type="InterPro" id="IPR042103">
    <property type="entry name" value="SerRS_1_N_sf"/>
</dbReference>
<organism evidence="17 18">
    <name type="scientific">Halolamina pelagica</name>
    <dbReference type="NCBI Taxonomy" id="699431"/>
    <lineage>
        <taxon>Archaea</taxon>
        <taxon>Methanobacteriati</taxon>
        <taxon>Methanobacteriota</taxon>
        <taxon>Stenosarchaea group</taxon>
        <taxon>Halobacteria</taxon>
        <taxon>Halobacteriales</taxon>
        <taxon>Haloferacaceae</taxon>
    </lineage>
</organism>
<dbReference type="GO" id="GO:0005524">
    <property type="term" value="F:ATP binding"/>
    <property type="evidence" value="ECO:0007669"/>
    <property type="project" value="UniProtKB-UniRule"/>
</dbReference>
<dbReference type="PROSITE" id="PS50862">
    <property type="entry name" value="AA_TRNA_LIGASE_II"/>
    <property type="match status" value="1"/>
</dbReference>
<evidence type="ECO:0000256" key="3">
    <source>
        <dbReference type="ARBA" id="ARBA00010728"/>
    </source>
</evidence>
<dbReference type="NCBIfam" id="TIGR00414">
    <property type="entry name" value="serS"/>
    <property type="match status" value="1"/>
</dbReference>
<dbReference type="InterPro" id="IPR010978">
    <property type="entry name" value="tRNA-bd_arm"/>
</dbReference>
<dbReference type="GO" id="GO:0016260">
    <property type="term" value="P:selenocysteine biosynthetic process"/>
    <property type="evidence" value="ECO:0007669"/>
    <property type="project" value="UniProtKB-UniRule"/>
</dbReference>
<comment type="subcellular location">
    <subcellularLocation>
        <location evidence="1 12">Cytoplasm</location>
    </subcellularLocation>
</comment>
<gene>
    <name evidence="12" type="primary">serS</name>
    <name evidence="17" type="ORF">SAMN05216277_103146</name>
</gene>
<evidence type="ECO:0000256" key="2">
    <source>
        <dbReference type="ARBA" id="ARBA00005045"/>
    </source>
</evidence>
<dbReference type="Gene3D" id="1.10.287.40">
    <property type="entry name" value="Serine-tRNA synthetase, tRNA binding domain"/>
    <property type="match status" value="1"/>
</dbReference>
<feature type="region of interest" description="Disordered" evidence="15">
    <location>
        <begin position="107"/>
        <end position="128"/>
    </location>
</feature>
<keyword evidence="7 12" id="KW-0067">ATP-binding</keyword>